<dbReference type="EMBL" id="PKTG01000006">
    <property type="protein sequence ID" value="PLX20121.1"/>
    <property type="molecule type" value="Genomic_DNA"/>
</dbReference>
<reference evidence="1 2" key="1">
    <citation type="submission" date="2017-11" db="EMBL/GenBank/DDBJ databases">
        <title>Genome-resolved metagenomics identifies genetic mobility, metabolic interactions, and unexpected diversity in perchlorate-reducing communities.</title>
        <authorList>
            <person name="Barnum T.P."/>
            <person name="Figueroa I.A."/>
            <person name="Carlstrom C.I."/>
            <person name="Lucas L.N."/>
            <person name="Engelbrektson A.L."/>
            <person name="Coates J.D."/>
        </authorList>
    </citation>
    <scope>NUCLEOTIDE SEQUENCE [LARGE SCALE GENOMIC DNA]</scope>
    <source>
        <strain evidence="1">BM706</strain>
    </source>
</reference>
<sequence length="254" mass="28637">MQRKIHKKIKNEDLDFGMKLDFGFWEDQNQPKPRIPNPKSHALKLFLVIFIILLTSCGYEQGSIEPEYDKDGNPIFNEGDVVGHTSSADYLGLLRNITESPYTHVGILVKENGKIKVLEAVGSGVEINNFASFKSRGENGKFTVLRVKPEFQDSLKEVMDIAKSFIGKDYDDRFEPDDNRIYCSELIYKAFKRGSDAKAGKMKSLSDVLGVKKYNPIVSAVIKRKFGGKPDDILVVSPGSVMRSGYFDVIYTDY</sequence>
<evidence type="ECO:0000313" key="1">
    <source>
        <dbReference type="EMBL" id="PLX20121.1"/>
    </source>
</evidence>
<dbReference type="InterPro" id="IPR038765">
    <property type="entry name" value="Papain-like_cys_pep_sf"/>
</dbReference>
<gene>
    <name evidence="1" type="ORF">C0601_00145</name>
</gene>
<dbReference type="Proteomes" id="UP000234857">
    <property type="component" value="Unassembled WGS sequence"/>
</dbReference>
<comment type="caution">
    <text evidence="1">The sequence shown here is derived from an EMBL/GenBank/DDBJ whole genome shotgun (WGS) entry which is preliminary data.</text>
</comment>
<dbReference type="AlphaFoldDB" id="A0A2N5ZND4"/>
<evidence type="ECO:0008006" key="3">
    <source>
        <dbReference type="Google" id="ProtNLM"/>
    </source>
</evidence>
<accession>A0A2N5ZND4</accession>
<dbReference type="Pfam" id="PF05708">
    <property type="entry name" value="Peptidase_C92"/>
    <property type="match status" value="1"/>
</dbReference>
<dbReference type="SUPFAM" id="SSF54001">
    <property type="entry name" value="Cysteine proteinases"/>
    <property type="match status" value="1"/>
</dbReference>
<evidence type="ECO:0000313" key="2">
    <source>
        <dbReference type="Proteomes" id="UP000234857"/>
    </source>
</evidence>
<dbReference type="InterPro" id="IPR024453">
    <property type="entry name" value="Peptidase_C92"/>
</dbReference>
<protein>
    <recommendedName>
        <fullName evidence="3">Peptidoglycan peptidase</fullName>
    </recommendedName>
</protein>
<dbReference type="Gene3D" id="3.90.1720.10">
    <property type="entry name" value="endopeptidase domain like (from Nostoc punctiforme)"/>
    <property type="match status" value="1"/>
</dbReference>
<name>A0A2N5ZND4_MUIH1</name>
<proteinExistence type="predicted"/>
<organism evidence="1 2">
    <name type="scientific">Muiribacterium halophilum</name>
    <dbReference type="NCBI Taxonomy" id="2053465"/>
    <lineage>
        <taxon>Bacteria</taxon>
        <taxon>Candidatus Muiribacteriota</taxon>
        <taxon>Candidatus Muiribacteriia</taxon>
        <taxon>Candidatus Muiribacteriales</taxon>
        <taxon>Candidatus Muiribacteriaceae</taxon>
        <taxon>Candidatus Muiribacterium</taxon>
    </lineage>
</organism>